<keyword evidence="10" id="KW-0548">Nucleotidyltransferase</keyword>
<dbReference type="PANTHER" id="PTHR22749:SF6">
    <property type="entry name" value="RIBOFLAVIN KINASE"/>
    <property type="match status" value="1"/>
</dbReference>
<dbReference type="InterPro" id="IPR002606">
    <property type="entry name" value="Riboflavin_kinase_bac"/>
</dbReference>
<dbReference type="SUPFAM" id="SSF82114">
    <property type="entry name" value="Riboflavin kinase-like"/>
    <property type="match status" value="1"/>
</dbReference>
<dbReference type="UniPathway" id="UPA00276">
    <property type="reaction ID" value="UER00406"/>
</dbReference>
<sequence length="293" mass="33940">MGTFDGLHRGHQEIVKQVVVNAKSKNVPSVLITFDPHPRHVLDRDREKLSLIMNLDAKISILKKYQVDTVLIIPFTQDFSQLPAKDFLEEVVINYFHPIHVIVGYDHHFGYERGGSPEFIQSYLSDKDIQVDVVTPFTDEGVVISSSHIRELIQSGYIRRANFELGWVYGFRAKVIHGSGRGRRMTFPTANFVPIEKDQLLPENGVYLTRGRVNGNQLYGMCNLGFRPTFGERNFVMEVHFFDLDSADLYSKEITIEFLERIRDEKKFTSEKKLIEQLTKDREHSLDLMKKYN</sequence>
<dbReference type="NCBIfam" id="NF004162">
    <property type="entry name" value="PRK05627.1-5"/>
    <property type="match status" value="1"/>
</dbReference>
<dbReference type="GO" id="GO:0009398">
    <property type="term" value="P:FMN biosynthetic process"/>
    <property type="evidence" value="ECO:0007669"/>
    <property type="project" value="UniProtKB-UniPathway"/>
</dbReference>
<accession>A0A381XS92</accession>
<dbReference type="GO" id="GO:0009231">
    <property type="term" value="P:riboflavin biosynthetic process"/>
    <property type="evidence" value="ECO:0007669"/>
    <property type="project" value="InterPro"/>
</dbReference>
<dbReference type="GO" id="GO:0006747">
    <property type="term" value="P:FAD biosynthetic process"/>
    <property type="evidence" value="ECO:0007669"/>
    <property type="project" value="UniProtKB-UniPathway"/>
</dbReference>
<dbReference type="Pfam" id="PF06574">
    <property type="entry name" value="FAD_syn"/>
    <property type="match status" value="1"/>
</dbReference>
<evidence type="ECO:0000256" key="4">
    <source>
        <dbReference type="ARBA" id="ARBA00012105"/>
    </source>
</evidence>
<dbReference type="PIRSF" id="PIRSF004491">
    <property type="entry name" value="FAD_Synth"/>
    <property type="match status" value="1"/>
</dbReference>
<comment type="pathway">
    <text evidence="1">Cofactor biosynthesis; FAD biosynthesis; FAD from FMN: step 1/1.</text>
</comment>
<dbReference type="FunFam" id="3.40.50.620:FF:000021">
    <property type="entry name" value="Riboflavin biosynthesis protein"/>
    <property type="match status" value="1"/>
</dbReference>
<evidence type="ECO:0000256" key="15">
    <source>
        <dbReference type="ARBA" id="ARBA00023268"/>
    </source>
</evidence>
<evidence type="ECO:0000256" key="12">
    <source>
        <dbReference type="ARBA" id="ARBA00022777"/>
    </source>
</evidence>
<dbReference type="EMBL" id="UINC01016201">
    <property type="protein sequence ID" value="SVA67639.1"/>
    <property type="molecule type" value="Genomic_DNA"/>
</dbReference>
<protein>
    <recommendedName>
        <fullName evidence="6">Bifunctional riboflavin kinase/FMN adenylyltransferase</fullName>
        <ecNumber evidence="4">2.7.1.26</ecNumber>
        <ecNumber evidence="5">2.7.7.2</ecNumber>
    </recommendedName>
</protein>
<dbReference type="InterPro" id="IPR015864">
    <property type="entry name" value="FAD_synthase"/>
</dbReference>
<dbReference type="InterPro" id="IPR023468">
    <property type="entry name" value="Riboflavin_kinase"/>
</dbReference>
<feature type="domain" description="Riboflavin kinase" evidence="16">
    <location>
        <begin position="164"/>
        <end position="290"/>
    </location>
</feature>
<evidence type="ECO:0000256" key="7">
    <source>
        <dbReference type="ARBA" id="ARBA00022630"/>
    </source>
</evidence>
<dbReference type="PANTHER" id="PTHR22749">
    <property type="entry name" value="RIBOFLAVIN KINASE/FMN ADENYLYLTRANSFERASE"/>
    <property type="match status" value="1"/>
</dbReference>
<evidence type="ECO:0000256" key="1">
    <source>
        <dbReference type="ARBA" id="ARBA00004726"/>
    </source>
</evidence>
<name>A0A381XS92_9ZZZZ</name>
<dbReference type="UniPathway" id="UPA00277">
    <property type="reaction ID" value="UER00407"/>
</dbReference>
<evidence type="ECO:0000256" key="8">
    <source>
        <dbReference type="ARBA" id="ARBA00022643"/>
    </source>
</evidence>
<keyword evidence="13" id="KW-0274">FAD</keyword>
<comment type="pathway">
    <text evidence="2">Cofactor biosynthesis; FMN biosynthesis; FMN from riboflavin (ATP route): step 1/1.</text>
</comment>
<dbReference type="SUPFAM" id="SSF52374">
    <property type="entry name" value="Nucleotidylyl transferase"/>
    <property type="match status" value="1"/>
</dbReference>
<evidence type="ECO:0000256" key="10">
    <source>
        <dbReference type="ARBA" id="ARBA00022695"/>
    </source>
</evidence>
<evidence type="ECO:0000256" key="11">
    <source>
        <dbReference type="ARBA" id="ARBA00022741"/>
    </source>
</evidence>
<keyword evidence="9" id="KW-0808">Transferase</keyword>
<keyword evidence="14" id="KW-0067">ATP-binding</keyword>
<dbReference type="CDD" id="cd02064">
    <property type="entry name" value="FAD_synthetase_N"/>
    <property type="match status" value="1"/>
</dbReference>
<keyword evidence="8" id="KW-0288">FMN</keyword>
<evidence type="ECO:0000313" key="17">
    <source>
        <dbReference type="EMBL" id="SVA67639.1"/>
    </source>
</evidence>
<evidence type="ECO:0000256" key="2">
    <source>
        <dbReference type="ARBA" id="ARBA00005201"/>
    </source>
</evidence>
<keyword evidence="7" id="KW-0285">Flavoprotein</keyword>
<evidence type="ECO:0000256" key="9">
    <source>
        <dbReference type="ARBA" id="ARBA00022679"/>
    </source>
</evidence>
<evidence type="ECO:0000259" key="16">
    <source>
        <dbReference type="SMART" id="SM00904"/>
    </source>
</evidence>
<evidence type="ECO:0000256" key="6">
    <source>
        <dbReference type="ARBA" id="ARBA00018483"/>
    </source>
</evidence>
<dbReference type="GO" id="GO:0003919">
    <property type="term" value="F:FMN adenylyltransferase activity"/>
    <property type="evidence" value="ECO:0007669"/>
    <property type="project" value="UniProtKB-EC"/>
</dbReference>
<proteinExistence type="inferred from homology"/>
<dbReference type="GO" id="GO:0008531">
    <property type="term" value="F:riboflavin kinase activity"/>
    <property type="evidence" value="ECO:0007669"/>
    <property type="project" value="UniProtKB-EC"/>
</dbReference>
<gene>
    <name evidence="17" type="ORF">METZ01_LOCUS120493</name>
</gene>
<evidence type="ECO:0000256" key="14">
    <source>
        <dbReference type="ARBA" id="ARBA00022840"/>
    </source>
</evidence>
<keyword evidence="15" id="KW-0511">Multifunctional enzyme</keyword>
<evidence type="ECO:0000256" key="5">
    <source>
        <dbReference type="ARBA" id="ARBA00012393"/>
    </source>
</evidence>
<keyword evidence="11" id="KW-0547">Nucleotide-binding</keyword>
<dbReference type="GO" id="GO:0005524">
    <property type="term" value="F:ATP binding"/>
    <property type="evidence" value="ECO:0007669"/>
    <property type="project" value="UniProtKB-KW"/>
</dbReference>
<dbReference type="InterPro" id="IPR014729">
    <property type="entry name" value="Rossmann-like_a/b/a_fold"/>
</dbReference>
<dbReference type="EC" id="2.7.1.26" evidence="4"/>
<evidence type="ECO:0000256" key="3">
    <source>
        <dbReference type="ARBA" id="ARBA00010214"/>
    </source>
</evidence>
<keyword evidence="12" id="KW-0418">Kinase</keyword>
<evidence type="ECO:0000256" key="13">
    <source>
        <dbReference type="ARBA" id="ARBA00022827"/>
    </source>
</evidence>
<dbReference type="EC" id="2.7.7.2" evidence="5"/>
<dbReference type="NCBIfam" id="TIGR00083">
    <property type="entry name" value="ribF"/>
    <property type="match status" value="1"/>
</dbReference>
<dbReference type="AlphaFoldDB" id="A0A381XS92"/>
<organism evidence="17">
    <name type="scientific">marine metagenome</name>
    <dbReference type="NCBI Taxonomy" id="408172"/>
    <lineage>
        <taxon>unclassified sequences</taxon>
        <taxon>metagenomes</taxon>
        <taxon>ecological metagenomes</taxon>
    </lineage>
</organism>
<comment type="similarity">
    <text evidence="3">Belongs to the RibF family.</text>
</comment>
<dbReference type="InterPro" id="IPR023465">
    <property type="entry name" value="Riboflavin_kinase_dom_sf"/>
</dbReference>
<dbReference type="Pfam" id="PF01687">
    <property type="entry name" value="Flavokinase"/>
    <property type="match status" value="1"/>
</dbReference>
<dbReference type="InterPro" id="IPR015865">
    <property type="entry name" value="Riboflavin_kinase_bac/euk"/>
</dbReference>
<reference evidence="17" key="1">
    <citation type="submission" date="2018-05" db="EMBL/GenBank/DDBJ databases">
        <authorList>
            <person name="Lanie J.A."/>
            <person name="Ng W.-L."/>
            <person name="Kazmierczak K.M."/>
            <person name="Andrzejewski T.M."/>
            <person name="Davidsen T.M."/>
            <person name="Wayne K.J."/>
            <person name="Tettelin H."/>
            <person name="Glass J.I."/>
            <person name="Rusch D."/>
            <person name="Podicherti R."/>
            <person name="Tsui H.-C.T."/>
            <person name="Winkler M.E."/>
        </authorList>
    </citation>
    <scope>NUCLEOTIDE SEQUENCE</scope>
</reference>
<dbReference type="Gene3D" id="3.40.50.620">
    <property type="entry name" value="HUPs"/>
    <property type="match status" value="1"/>
</dbReference>
<dbReference type="Gene3D" id="2.40.30.30">
    <property type="entry name" value="Riboflavin kinase-like"/>
    <property type="match status" value="1"/>
</dbReference>
<dbReference type="SMART" id="SM00904">
    <property type="entry name" value="Flavokinase"/>
    <property type="match status" value="1"/>
</dbReference>